<accession>A0A6J5MCF3</accession>
<reference evidence="1" key="1">
    <citation type="submission" date="2020-04" db="EMBL/GenBank/DDBJ databases">
        <authorList>
            <person name="Chiriac C."/>
            <person name="Salcher M."/>
            <person name="Ghai R."/>
            <person name="Kavagutti S V."/>
        </authorList>
    </citation>
    <scope>NUCLEOTIDE SEQUENCE</scope>
</reference>
<dbReference type="EMBL" id="LR796423">
    <property type="protein sequence ID" value="CAB4143003.1"/>
    <property type="molecule type" value="Genomic_DNA"/>
</dbReference>
<name>A0A6J5MCF3_9CAUD</name>
<gene>
    <name evidence="1" type="ORF">UFOVP447_62</name>
</gene>
<organism evidence="1">
    <name type="scientific">uncultured Caudovirales phage</name>
    <dbReference type="NCBI Taxonomy" id="2100421"/>
    <lineage>
        <taxon>Viruses</taxon>
        <taxon>Duplodnaviria</taxon>
        <taxon>Heunggongvirae</taxon>
        <taxon>Uroviricota</taxon>
        <taxon>Caudoviricetes</taxon>
        <taxon>Peduoviridae</taxon>
        <taxon>Maltschvirus</taxon>
        <taxon>Maltschvirus maltsch</taxon>
    </lineage>
</organism>
<proteinExistence type="predicted"/>
<sequence>MIVGIANIYLYTGLTPTGGNDSALAQQWLEDNNIEYSHLWYGDPTQHDSVFESLNTWGIGEFNDFPFVIYDERHDDFTTVRQALIGLDAITNSNLVELSALQAT</sequence>
<protein>
    <submittedName>
        <fullName evidence="1">Uncharacterized protein</fullName>
    </submittedName>
</protein>
<evidence type="ECO:0000313" key="1">
    <source>
        <dbReference type="EMBL" id="CAB4143003.1"/>
    </source>
</evidence>